<proteinExistence type="predicted"/>
<evidence type="ECO:0000259" key="1">
    <source>
        <dbReference type="SMART" id="SM00953"/>
    </source>
</evidence>
<comment type="caution">
    <text evidence="2">The sequence shown here is derived from an EMBL/GenBank/DDBJ whole genome shotgun (WGS) entry which is preliminary data.</text>
</comment>
<evidence type="ECO:0000313" key="2">
    <source>
        <dbReference type="EMBL" id="RIY40488.1"/>
    </source>
</evidence>
<dbReference type="InterPro" id="IPR014914">
    <property type="entry name" value="RES_dom"/>
</dbReference>
<feature type="domain" description="RES" evidence="1">
    <location>
        <begin position="80"/>
        <end position="207"/>
    </location>
</feature>
<accession>A0A3A1YTF3</accession>
<gene>
    <name evidence="2" type="ORF">CJP73_10160</name>
</gene>
<dbReference type="EMBL" id="NQYH01000008">
    <property type="protein sequence ID" value="RIY40488.1"/>
    <property type="molecule type" value="Genomic_DNA"/>
</dbReference>
<sequence>MAFADLDGLTLKNVELDLFRNIVSLRQGQDLFDDLSDHPEDWRSAINLELAFKPPFYESEQPVIDRPFEDAAHFSAIQFPFDHIGQSRFSAGKFGVWYGSELLETTVYETVYHWQNGLLADAGFQNINDVKIERRVYCVHCEAALVNLLPMAKAWPQLTANDYGDCQFLGNKLHRQGHPGVWTSSARHVGTNAAVFTPKVLSNPRDYCYLTYHRVNGRVNVYRDPDTVWFSI</sequence>
<dbReference type="Pfam" id="PF08808">
    <property type="entry name" value="RES"/>
    <property type="match status" value="1"/>
</dbReference>
<dbReference type="Proteomes" id="UP000266206">
    <property type="component" value="Unassembled WGS sequence"/>
</dbReference>
<name>A0A3A1YTF3_9BURK</name>
<dbReference type="SMART" id="SM00953">
    <property type="entry name" value="RES"/>
    <property type="match status" value="1"/>
</dbReference>
<dbReference type="AlphaFoldDB" id="A0A3A1YTF3"/>
<dbReference type="OrthoDB" id="9795903at2"/>
<evidence type="ECO:0000313" key="3">
    <source>
        <dbReference type="Proteomes" id="UP000266206"/>
    </source>
</evidence>
<dbReference type="RefSeq" id="WP_119516346.1">
    <property type="nucleotide sequence ID" value="NZ_NQYH01000008.1"/>
</dbReference>
<reference evidence="2 3" key="1">
    <citation type="submission" date="2017-08" db="EMBL/GenBank/DDBJ databases">
        <title>Pusillimonas indicus sp. nov., a member of the family Alcaligenaceae isolated from surface seawater.</title>
        <authorList>
            <person name="Li J."/>
        </authorList>
    </citation>
    <scope>NUCLEOTIDE SEQUENCE [LARGE SCALE GENOMIC DNA]</scope>
    <source>
        <strain evidence="2 3">L52-1-41</strain>
    </source>
</reference>
<protein>
    <recommendedName>
        <fullName evidence="1">RES domain-containing protein</fullName>
    </recommendedName>
</protein>
<organism evidence="2 3">
    <name type="scientific">Neopusillimonas maritima</name>
    <dbReference type="NCBI Taxonomy" id="2026239"/>
    <lineage>
        <taxon>Bacteria</taxon>
        <taxon>Pseudomonadati</taxon>
        <taxon>Pseudomonadota</taxon>
        <taxon>Betaproteobacteria</taxon>
        <taxon>Burkholderiales</taxon>
        <taxon>Alcaligenaceae</taxon>
        <taxon>Neopusillimonas</taxon>
    </lineage>
</organism>